<dbReference type="PROSITE" id="PS51257">
    <property type="entry name" value="PROKAR_LIPOPROTEIN"/>
    <property type="match status" value="1"/>
</dbReference>
<dbReference type="EMBL" id="CP030280">
    <property type="protein sequence ID" value="AWY98644.1"/>
    <property type="molecule type" value="Genomic_DNA"/>
</dbReference>
<dbReference type="RefSeq" id="WP_111920130.1">
    <property type="nucleotide sequence ID" value="NZ_CAUWHR010000026.1"/>
</dbReference>
<organism evidence="2 3">
    <name type="scientific">Blautia argi</name>
    <dbReference type="NCBI Taxonomy" id="1912897"/>
    <lineage>
        <taxon>Bacteria</taxon>
        <taxon>Bacillati</taxon>
        <taxon>Bacillota</taxon>
        <taxon>Clostridia</taxon>
        <taxon>Lachnospirales</taxon>
        <taxon>Lachnospiraceae</taxon>
        <taxon>Blautia</taxon>
    </lineage>
</organism>
<evidence type="ECO:0000256" key="1">
    <source>
        <dbReference type="SAM" id="SignalP"/>
    </source>
</evidence>
<dbReference type="Proteomes" id="UP000250003">
    <property type="component" value="Chromosome"/>
</dbReference>
<dbReference type="KEGG" id="blau:DQQ01_11310"/>
<dbReference type="PANTHER" id="PTHR43649">
    <property type="entry name" value="ARABINOSE-BINDING PROTEIN-RELATED"/>
    <property type="match status" value="1"/>
</dbReference>
<sequence length="430" mass="47490">MKKKWIAVLLTLAMTGSMAACGSGGGDAQGSDGKEEAKEQTVELWTCWTDGADTAKAGEEQIKKFEEETGIKVNQTNFTYDMLHEKILTAAAGGNVPDLIWGLPEYIGEFYNMGILEDLTERFNKWEDKDALSESVVKAMTIDDKIVGIPYEMTVRAYLTHTEDLKAAGIDTPKTWEDLLANEGYYEKNGKYLTELACTGVRSAQELLVYLAQYDLEIASAQEDGKYKNTWKDNKEESEKAAKVFRMYQDMVDKKIIDENCKNWGWEETDENFATGIASTYVTGNWLAERETSNPDTMGDIAVSAIPYPSDGHEATYMECKPLFILADSKNKDAAFELATAMCSKEWQEAGFPDRSPRSDVSTDSKWSKDFQALADSGVTFPPVTLGGITQAMQDAIAKVLQEGESPEAAAEWLSDAVNASLSDSGELSE</sequence>
<dbReference type="InterPro" id="IPR050490">
    <property type="entry name" value="Bact_solute-bd_prot1"/>
</dbReference>
<dbReference type="OrthoDB" id="9764112at2"/>
<gene>
    <name evidence="2" type="ORF">DQQ01_11310</name>
</gene>
<feature type="chain" id="PRO_5039630696" description="Sugar ABC transporter substrate-binding protein" evidence="1">
    <location>
        <begin position="20"/>
        <end position="430"/>
    </location>
</feature>
<dbReference type="PANTHER" id="PTHR43649:SF12">
    <property type="entry name" value="DIACETYLCHITOBIOSE BINDING PROTEIN DASA"/>
    <property type="match status" value="1"/>
</dbReference>
<protein>
    <recommendedName>
        <fullName evidence="4">Sugar ABC transporter substrate-binding protein</fullName>
    </recommendedName>
</protein>
<evidence type="ECO:0000313" key="2">
    <source>
        <dbReference type="EMBL" id="AWY98644.1"/>
    </source>
</evidence>
<dbReference type="Gene3D" id="3.40.190.10">
    <property type="entry name" value="Periplasmic binding protein-like II"/>
    <property type="match status" value="1"/>
</dbReference>
<dbReference type="AlphaFoldDB" id="A0A2Z4UCQ5"/>
<dbReference type="InterPro" id="IPR006059">
    <property type="entry name" value="SBP"/>
</dbReference>
<dbReference type="Pfam" id="PF13416">
    <property type="entry name" value="SBP_bac_8"/>
    <property type="match status" value="1"/>
</dbReference>
<reference evidence="3" key="1">
    <citation type="submission" date="2018-06" db="EMBL/GenBank/DDBJ databases">
        <title>Description of Blautia argi sp. nov., a new anaerobic isolated from dog feces.</title>
        <authorList>
            <person name="Chang Y.-H."/>
            <person name="Paek J."/>
            <person name="Shin Y."/>
        </authorList>
    </citation>
    <scope>NUCLEOTIDE SEQUENCE [LARGE SCALE GENOMIC DNA]</scope>
    <source>
        <strain evidence="3">KCTC 15426</strain>
    </source>
</reference>
<name>A0A2Z4UCQ5_9FIRM</name>
<evidence type="ECO:0000313" key="3">
    <source>
        <dbReference type="Proteomes" id="UP000250003"/>
    </source>
</evidence>
<keyword evidence="1" id="KW-0732">Signal</keyword>
<keyword evidence="3" id="KW-1185">Reference proteome</keyword>
<accession>A0A2Z4UCQ5</accession>
<feature type="signal peptide" evidence="1">
    <location>
        <begin position="1"/>
        <end position="19"/>
    </location>
</feature>
<proteinExistence type="predicted"/>
<evidence type="ECO:0008006" key="4">
    <source>
        <dbReference type="Google" id="ProtNLM"/>
    </source>
</evidence>
<dbReference type="SUPFAM" id="SSF53850">
    <property type="entry name" value="Periplasmic binding protein-like II"/>
    <property type="match status" value="1"/>
</dbReference>